<keyword evidence="1" id="KW-0614">Plasmid</keyword>
<sequence>MLPDDAGPADVAEAERMLFMALASGWLTAFADRDNPDFVPAVGTHFNLVGTNPDFIYAAASIDGDGSYLLTGERGESLFVQMDITAGGLGVMDALGPSLGTVDFDDLAVDGEGRFSLMLSHERPAGWSGDWRHLDPSARSLSLRQASYDWGAEREARIAIERTDIAHSPRRWTQREIGERLMALCGYPKRIGTMSLGFIAAQQQKGLWNAVEHDDWAGRGGVEGQHYYQGLFRLEPGSALLLESALPDAVRYWNVQLNDMRWNTIDWMNRQSSLNGGQASIDADGRFRAVIALDDPGIANWLDPGGYSEGSIMLRWSGASSGPEPSLTVVPLDKLDARLPPETIRISPAERQEALRARRRSVQMRRRW</sequence>
<reference evidence="2 4" key="2">
    <citation type="submission" date="2020-08" db="EMBL/GenBank/DDBJ databases">
        <authorList>
            <person name="Liu G."/>
            <person name="Sun C."/>
        </authorList>
    </citation>
    <scope>NUCLEOTIDE SEQUENCE [LARGE SCALE GENOMIC DNA]</scope>
    <source>
        <strain evidence="2 4">OT19</strain>
        <plasmid evidence="2 4">plas1</plasmid>
    </source>
</reference>
<dbReference type="Proteomes" id="UP000195807">
    <property type="component" value="Plasmid pCME4A9I"/>
</dbReference>
<protein>
    <submittedName>
        <fullName evidence="2">DUF1214 domain-containing protein</fullName>
    </submittedName>
</protein>
<geneLocation type="plasmid" evidence="3">
    <name>pcme4a9i</name>
</geneLocation>
<dbReference type="STRING" id="450378.GCA_001661675_02950"/>
<dbReference type="Proteomes" id="UP000515297">
    <property type="component" value="Plasmid plas1"/>
</dbReference>
<dbReference type="AlphaFoldDB" id="A0A1Z1FH43"/>
<dbReference type="KEGG" id="cman:A9D14_14680"/>
<proteinExistence type="predicted"/>
<evidence type="ECO:0000313" key="1">
    <source>
        <dbReference type="EMBL" id="ARU18119.1"/>
    </source>
</evidence>
<geneLocation type="plasmid" evidence="2 4">
    <name>plas1</name>
</geneLocation>
<gene>
    <name evidence="1" type="ORF">A9D14_14680</name>
    <name evidence="2" type="ORF">H4O24_18415</name>
</gene>
<reference evidence="1 3" key="1">
    <citation type="submission" date="2017-01" db="EMBL/GenBank/DDBJ databases">
        <title>Complete genome sequence of esterase-producing bacterium Croceicoccus marinus E4A9.</title>
        <authorList>
            <person name="Wu Y.-H."/>
            <person name="Cheng H."/>
            <person name="Xu L."/>
            <person name="Huo Y.-Y."/>
            <person name="Wang C.-S."/>
            <person name="Xu X.-W."/>
        </authorList>
    </citation>
    <scope>NUCLEOTIDE SEQUENCE [LARGE SCALE GENOMIC DNA]</scope>
    <source>
        <strain evidence="1 3">E4A9</strain>
        <plasmid evidence="1">pCME4A9I</plasmid>
        <plasmid evidence="3">Plasmid pcme4a9i</plasmid>
    </source>
</reference>
<evidence type="ECO:0000313" key="4">
    <source>
        <dbReference type="Proteomes" id="UP000515297"/>
    </source>
</evidence>
<dbReference type="EMBL" id="CP019603">
    <property type="protein sequence ID" value="ARU18119.1"/>
    <property type="molecule type" value="Genomic_DNA"/>
</dbReference>
<dbReference type="OrthoDB" id="7796491at2"/>
<accession>A0A1Z1FH43</accession>
<evidence type="ECO:0000313" key="3">
    <source>
        <dbReference type="Proteomes" id="UP000195807"/>
    </source>
</evidence>
<name>A0A1Z1FH43_9SPHN</name>
<dbReference type="EMBL" id="CP060053">
    <property type="protein sequence ID" value="QNE07674.1"/>
    <property type="molecule type" value="Genomic_DNA"/>
</dbReference>
<evidence type="ECO:0000313" key="2">
    <source>
        <dbReference type="EMBL" id="QNE07674.1"/>
    </source>
</evidence>
<keyword evidence="3" id="KW-1185">Reference proteome</keyword>
<organism evidence="1 3">
    <name type="scientific">Croceicoccus marinus</name>
    <dbReference type="NCBI Taxonomy" id="450378"/>
    <lineage>
        <taxon>Bacteria</taxon>
        <taxon>Pseudomonadati</taxon>
        <taxon>Pseudomonadota</taxon>
        <taxon>Alphaproteobacteria</taxon>
        <taxon>Sphingomonadales</taxon>
        <taxon>Erythrobacteraceae</taxon>
        <taxon>Croceicoccus</taxon>
    </lineage>
</organism>
<geneLocation type="plasmid" evidence="1">
    <name>pCME4A9I</name>
</geneLocation>